<evidence type="ECO:0000256" key="8">
    <source>
        <dbReference type="ARBA" id="ARBA00022917"/>
    </source>
</evidence>
<dbReference type="InterPro" id="IPR036621">
    <property type="entry name" value="Anticodon-bd_dom_sf"/>
</dbReference>
<organism evidence="14 15">
    <name type="scientific">Actinocatenispora sera</name>
    <dbReference type="NCBI Taxonomy" id="390989"/>
    <lineage>
        <taxon>Bacteria</taxon>
        <taxon>Bacillati</taxon>
        <taxon>Actinomycetota</taxon>
        <taxon>Actinomycetes</taxon>
        <taxon>Micromonosporales</taxon>
        <taxon>Micromonosporaceae</taxon>
        <taxon>Actinocatenispora</taxon>
    </lineage>
</organism>
<evidence type="ECO:0000256" key="2">
    <source>
        <dbReference type="ARBA" id="ARBA00011738"/>
    </source>
</evidence>
<keyword evidence="9" id="KW-0030">Aminoacyl-tRNA synthetase</keyword>
<evidence type="ECO:0000259" key="13">
    <source>
        <dbReference type="PROSITE" id="PS50862"/>
    </source>
</evidence>
<keyword evidence="5" id="KW-0963">Cytoplasm</keyword>
<dbReference type="CDD" id="cd00773">
    <property type="entry name" value="HisRS-like_core"/>
    <property type="match status" value="1"/>
</dbReference>
<reference evidence="14" key="1">
    <citation type="submission" date="2020-08" db="EMBL/GenBank/DDBJ databases">
        <title>Whole genome shotgun sequence of Actinocatenispora sera NBRC 101916.</title>
        <authorList>
            <person name="Komaki H."/>
            <person name="Tamura T."/>
        </authorList>
    </citation>
    <scope>NUCLEOTIDE SEQUENCE</scope>
    <source>
        <strain evidence="14">NBRC 101916</strain>
    </source>
</reference>
<dbReference type="Gene3D" id="3.30.930.10">
    <property type="entry name" value="Bira Bifunctional Protein, Domain 2"/>
    <property type="match status" value="1"/>
</dbReference>
<evidence type="ECO:0000256" key="1">
    <source>
        <dbReference type="ARBA" id="ARBA00008226"/>
    </source>
</evidence>
<keyword evidence="14" id="KW-0436">Ligase</keyword>
<comment type="similarity">
    <text evidence="1">Belongs to the class-II aminoacyl-tRNA synthetase family.</text>
</comment>
<dbReference type="PANTHER" id="PTHR11476:SF7">
    <property type="entry name" value="HISTIDINE--TRNA LIGASE"/>
    <property type="match status" value="1"/>
</dbReference>
<dbReference type="InterPro" id="IPR004516">
    <property type="entry name" value="HisRS/HisZ"/>
</dbReference>
<protein>
    <recommendedName>
        <fullName evidence="4 11">Histidine--tRNA ligase</fullName>
        <ecNumber evidence="3 11">6.1.1.21</ecNumber>
    </recommendedName>
</protein>
<dbReference type="GO" id="GO:0005737">
    <property type="term" value="C:cytoplasm"/>
    <property type="evidence" value="ECO:0007669"/>
    <property type="project" value="UniProtKB-UniRule"/>
</dbReference>
<dbReference type="NCBIfam" id="TIGR00442">
    <property type="entry name" value="hisS"/>
    <property type="match status" value="1"/>
</dbReference>
<evidence type="ECO:0000256" key="4">
    <source>
        <dbReference type="ARBA" id="ARBA00017399"/>
    </source>
</evidence>
<dbReference type="Pfam" id="PF03129">
    <property type="entry name" value="HGTP_anticodon"/>
    <property type="match status" value="1"/>
</dbReference>
<keyword evidence="15" id="KW-1185">Reference proteome</keyword>
<dbReference type="PANTHER" id="PTHR11476">
    <property type="entry name" value="HISTIDYL-TRNA SYNTHETASE"/>
    <property type="match status" value="1"/>
</dbReference>
<feature type="binding site" evidence="12">
    <location>
        <begin position="87"/>
        <end position="89"/>
    </location>
    <ligand>
        <name>L-histidine</name>
        <dbReference type="ChEBI" id="CHEBI:57595"/>
    </ligand>
</feature>
<dbReference type="GO" id="GO:0004821">
    <property type="term" value="F:histidine-tRNA ligase activity"/>
    <property type="evidence" value="ECO:0007669"/>
    <property type="project" value="UniProtKB-UniRule"/>
</dbReference>
<evidence type="ECO:0000256" key="7">
    <source>
        <dbReference type="ARBA" id="ARBA00022840"/>
    </source>
</evidence>
<feature type="binding site" evidence="12">
    <location>
        <begin position="285"/>
        <end position="286"/>
    </location>
    <ligand>
        <name>L-histidine</name>
        <dbReference type="ChEBI" id="CHEBI:57595"/>
    </ligand>
</feature>
<evidence type="ECO:0000256" key="10">
    <source>
        <dbReference type="ARBA" id="ARBA00047639"/>
    </source>
</evidence>
<dbReference type="SUPFAM" id="SSF52954">
    <property type="entry name" value="Class II aaRS ABD-related"/>
    <property type="match status" value="1"/>
</dbReference>
<feature type="binding site" evidence="12">
    <location>
        <position position="117"/>
    </location>
    <ligand>
        <name>L-histidine</name>
        <dbReference type="ChEBI" id="CHEBI:57595"/>
    </ligand>
</feature>
<proteinExistence type="inferred from homology"/>
<gene>
    <name evidence="14" type="ORF">Asera_47080</name>
</gene>
<dbReference type="GO" id="GO:0006427">
    <property type="term" value="P:histidyl-tRNA aminoacylation"/>
    <property type="evidence" value="ECO:0007669"/>
    <property type="project" value="UniProtKB-UniRule"/>
</dbReference>
<dbReference type="RefSeq" id="WP_030447356.1">
    <property type="nucleotide sequence ID" value="NZ_AP023354.1"/>
</dbReference>
<dbReference type="EC" id="6.1.1.21" evidence="3 11"/>
<feature type="binding site" evidence="12">
    <location>
        <position position="281"/>
    </location>
    <ligand>
        <name>L-histidine</name>
        <dbReference type="ChEBI" id="CHEBI:57595"/>
    </ligand>
</feature>
<keyword evidence="8" id="KW-0648">Protein biosynthesis</keyword>
<feature type="binding site" evidence="12">
    <location>
        <position position="135"/>
    </location>
    <ligand>
        <name>L-histidine</name>
        <dbReference type="ChEBI" id="CHEBI:57595"/>
    </ligand>
</feature>
<comment type="subunit">
    <text evidence="2">Homodimer.</text>
</comment>
<feature type="binding site" evidence="12">
    <location>
        <position position="131"/>
    </location>
    <ligand>
        <name>L-histidine</name>
        <dbReference type="ChEBI" id="CHEBI:57595"/>
    </ligand>
</feature>
<dbReference type="OrthoDB" id="9800814at2"/>
<dbReference type="AlphaFoldDB" id="A0A810L4W3"/>
<evidence type="ECO:0000256" key="5">
    <source>
        <dbReference type="ARBA" id="ARBA00022490"/>
    </source>
</evidence>
<dbReference type="InterPro" id="IPR006195">
    <property type="entry name" value="aa-tRNA-synth_II"/>
</dbReference>
<dbReference type="InterPro" id="IPR045864">
    <property type="entry name" value="aa-tRNA-synth_II/BPL/LPL"/>
</dbReference>
<dbReference type="KEGG" id="aser:Asera_47080"/>
<dbReference type="GO" id="GO:0005524">
    <property type="term" value="F:ATP binding"/>
    <property type="evidence" value="ECO:0007669"/>
    <property type="project" value="UniProtKB-KW"/>
</dbReference>
<evidence type="ECO:0000256" key="3">
    <source>
        <dbReference type="ARBA" id="ARBA00012815"/>
    </source>
</evidence>
<evidence type="ECO:0000256" key="6">
    <source>
        <dbReference type="ARBA" id="ARBA00022741"/>
    </source>
</evidence>
<evidence type="ECO:0000313" key="15">
    <source>
        <dbReference type="Proteomes" id="UP000680750"/>
    </source>
</evidence>
<dbReference type="InterPro" id="IPR004154">
    <property type="entry name" value="Anticodon-bd"/>
</dbReference>
<dbReference type="PROSITE" id="PS50862">
    <property type="entry name" value="AA_TRNA_LIGASE_II"/>
    <property type="match status" value="1"/>
</dbReference>
<keyword evidence="6" id="KW-0547">Nucleotide-binding</keyword>
<name>A0A810L4W3_9ACTN</name>
<feature type="domain" description="Aminoacyl-transfer RNA synthetases class-II family profile" evidence="13">
    <location>
        <begin position="106"/>
        <end position="350"/>
    </location>
</feature>
<dbReference type="Gene3D" id="3.40.50.800">
    <property type="entry name" value="Anticodon-binding domain"/>
    <property type="match status" value="1"/>
</dbReference>
<dbReference type="InterPro" id="IPR041715">
    <property type="entry name" value="HisRS-like_core"/>
</dbReference>
<evidence type="ECO:0000256" key="11">
    <source>
        <dbReference type="NCBIfam" id="TIGR00442"/>
    </source>
</evidence>
<dbReference type="EMBL" id="AP023354">
    <property type="protein sequence ID" value="BCJ30600.1"/>
    <property type="molecule type" value="Genomic_DNA"/>
</dbReference>
<evidence type="ECO:0000256" key="9">
    <source>
        <dbReference type="ARBA" id="ARBA00023146"/>
    </source>
</evidence>
<comment type="catalytic activity">
    <reaction evidence="10">
        <text>tRNA(His) + L-histidine + ATP = L-histidyl-tRNA(His) + AMP + diphosphate + H(+)</text>
        <dbReference type="Rhea" id="RHEA:17313"/>
        <dbReference type="Rhea" id="RHEA-COMP:9665"/>
        <dbReference type="Rhea" id="RHEA-COMP:9689"/>
        <dbReference type="ChEBI" id="CHEBI:15378"/>
        <dbReference type="ChEBI" id="CHEBI:30616"/>
        <dbReference type="ChEBI" id="CHEBI:33019"/>
        <dbReference type="ChEBI" id="CHEBI:57595"/>
        <dbReference type="ChEBI" id="CHEBI:78442"/>
        <dbReference type="ChEBI" id="CHEBI:78527"/>
        <dbReference type="ChEBI" id="CHEBI:456215"/>
        <dbReference type="EC" id="6.1.1.21"/>
    </reaction>
</comment>
<evidence type="ECO:0000256" key="12">
    <source>
        <dbReference type="PIRSR" id="PIRSR001549-1"/>
    </source>
</evidence>
<dbReference type="Pfam" id="PF13393">
    <property type="entry name" value="tRNA-synt_His"/>
    <property type="match status" value="1"/>
</dbReference>
<dbReference type="Proteomes" id="UP000680750">
    <property type="component" value="Chromosome"/>
</dbReference>
<dbReference type="InterPro" id="IPR015807">
    <property type="entry name" value="His-tRNA-ligase"/>
</dbReference>
<accession>A0A810L4W3</accession>
<sequence length="445" mass="48067">MSQGKPTPLSGFPEWLPAGQLVQRQVIDTLSRTFELHGFAPLSTRAVEPLDQLLRKGETSKEVYVLRRLQADSDDPADASGLGLHFDLTVPFARYVLENAGKLQFPFRRYQIQPCWRGERPQEGRYREFWQADIDVVDRDTLSPHYEVELPLVIADALGALPLPKATMHVNNRKLSQGFYTGLGLSDPMAAVRIVDKIDKIGPAGVGAALAEELGASDAQVKACLALAEIRTADGSFADRVAALGVSDPLLDEGVEELTRVVEAAAEHAPGLVVADLRIARGLDYYTGTVYETFLDGAEALGSICSGGRYDNLASAGTESYPGVGLSIGVSRILGRLLGRGELTATRTVPTCVLVALPDDASRPACDRIAATLRRRGIATEVAPAAQKYGKQIRFAQRRGIPYVAFPDAEGGVEIRDIRSGDQAPVTLESWQPPADDLHARLSTE</sequence>
<dbReference type="PIRSF" id="PIRSF001549">
    <property type="entry name" value="His-tRNA_synth"/>
    <property type="match status" value="1"/>
</dbReference>
<evidence type="ECO:0000313" key="14">
    <source>
        <dbReference type="EMBL" id="BCJ30600.1"/>
    </source>
</evidence>
<dbReference type="SUPFAM" id="SSF55681">
    <property type="entry name" value="Class II aaRS and biotin synthetases"/>
    <property type="match status" value="1"/>
</dbReference>
<keyword evidence="7" id="KW-0067">ATP-binding</keyword>